<dbReference type="FunFam" id="3.40.50.300:FF:000901">
    <property type="entry name" value="Chromosome partition protein Smc"/>
    <property type="match status" value="1"/>
</dbReference>
<dbReference type="SUPFAM" id="SSF52540">
    <property type="entry name" value="P-loop containing nucleoside triphosphate hydrolases"/>
    <property type="match status" value="1"/>
</dbReference>
<feature type="domain" description="RecF/RecN/SMC N-terminal" evidence="9">
    <location>
        <begin position="154"/>
        <end position="333"/>
    </location>
</feature>
<organism evidence="10">
    <name type="scientific">uncultured Quadrisphaera sp</name>
    <dbReference type="NCBI Taxonomy" id="904978"/>
    <lineage>
        <taxon>Bacteria</taxon>
        <taxon>Bacillati</taxon>
        <taxon>Actinomycetota</taxon>
        <taxon>Actinomycetes</taxon>
        <taxon>Kineosporiales</taxon>
        <taxon>Kineosporiaceae</taxon>
        <taxon>Quadrisphaera</taxon>
        <taxon>environmental samples</taxon>
    </lineage>
</organism>
<evidence type="ECO:0000259" key="9">
    <source>
        <dbReference type="Pfam" id="PF02463"/>
    </source>
</evidence>
<evidence type="ECO:0000256" key="4">
    <source>
        <dbReference type="ARBA" id="ARBA00022840"/>
    </source>
</evidence>
<protein>
    <submittedName>
        <fullName evidence="10">Chromosome partition protein smc</fullName>
    </submittedName>
</protein>
<accession>A0A6J4PP03</accession>
<evidence type="ECO:0000256" key="5">
    <source>
        <dbReference type="ARBA" id="ARBA00023054"/>
    </source>
</evidence>
<keyword evidence="4" id="KW-0067">ATP-binding</keyword>
<dbReference type="Gene3D" id="3.40.50.300">
    <property type="entry name" value="P-loop containing nucleotide triphosphate hydrolases"/>
    <property type="match status" value="1"/>
</dbReference>
<dbReference type="GO" id="GO:0005524">
    <property type="term" value="F:ATP binding"/>
    <property type="evidence" value="ECO:0007669"/>
    <property type="project" value="UniProtKB-KW"/>
</dbReference>
<evidence type="ECO:0000256" key="8">
    <source>
        <dbReference type="SAM" id="MobiDB-lite"/>
    </source>
</evidence>
<dbReference type="GO" id="GO:0003677">
    <property type="term" value="F:DNA binding"/>
    <property type="evidence" value="ECO:0007669"/>
    <property type="project" value="UniProtKB-KW"/>
</dbReference>
<comment type="subcellular location">
    <subcellularLocation>
        <location evidence="1">Cytoplasm</location>
    </subcellularLocation>
</comment>
<feature type="coiled-coil region" evidence="7">
    <location>
        <begin position="128"/>
        <end position="176"/>
    </location>
</feature>
<sequence>RTLLGRLEARAALAAVRRAAAERDRDHAHEELRAARADEQALAAEAALLADTDHRTDLARAEVALRLEAARARALEELGTDPDALVDELGPHRPVPAPGPRGGGARDDGAGFDGADGDAPAPGRPYVRAEQEERLRRAERDLARLGRVNPLALEEFAALEERSAFLADQLDDLRRTRADLLDIVAEVDARVEQVFAEAYADVARAFTGVFARLFPGGEGRLVLTDPGSLLTTGIEVEARPAGKRVKRLSLLSGGERSLAAVALLIAVFTARPSPFYVLDEVEAALDDANLRRLLGVLEELRTTSQLLVVTHQERTMTIADALYGVAMRGDGVSTVVSQRLRQEERGAVVDLTAPALEPAPGAAREPAAAGG</sequence>
<proteinExistence type="predicted"/>
<dbReference type="GO" id="GO:0005737">
    <property type="term" value="C:cytoplasm"/>
    <property type="evidence" value="ECO:0007669"/>
    <property type="project" value="UniProtKB-SubCell"/>
</dbReference>
<gene>
    <name evidence="10" type="ORF">AVDCRST_MAG35-1709</name>
</gene>
<dbReference type="InterPro" id="IPR027417">
    <property type="entry name" value="P-loop_NTPase"/>
</dbReference>
<evidence type="ECO:0000256" key="1">
    <source>
        <dbReference type="ARBA" id="ARBA00004496"/>
    </source>
</evidence>
<evidence type="ECO:0000256" key="3">
    <source>
        <dbReference type="ARBA" id="ARBA00022741"/>
    </source>
</evidence>
<dbReference type="InterPro" id="IPR003395">
    <property type="entry name" value="RecF/RecN/SMC_N"/>
</dbReference>
<keyword evidence="5 7" id="KW-0175">Coiled coil</keyword>
<reference evidence="10" key="1">
    <citation type="submission" date="2020-02" db="EMBL/GenBank/DDBJ databases">
        <authorList>
            <person name="Meier V. D."/>
        </authorList>
    </citation>
    <scope>NUCLEOTIDE SEQUENCE</scope>
    <source>
        <strain evidence="10">AVDCRST_MAG35</strain>
    </source>
</reference>
<keyword evidence="3" id="KW-0547">Nucleotide-binding</keyword>
<feature type="region of interest" description="Disordered" evidence="8">
    <location>
        <begin position="78"/>
        <end position="128"/>
    </location>
</feature>
<name>A0A6J4PP03_9ACTN</name>
<feature type="non-terminal residue" evidence="10">
    <location>
        <position position="1"/>
    </location>
</feature>
<evidence type="ECO:0000256" key="2">
    <source>
        <dbReference type="ARBA" id="ARBA00022490"/>
    </source>
</evidence>
<keyword evidence="6" id="KW-0238">DNA-binding</keyword>
<keyword evidence="2" id="KW-0963">Cytoplasm</keyword>
<evidence type="ECO:0000256" key="7">
    <source>
        <dbReference type="SAM" id="Coils"/>
    </source>
</evidence>
<dbReference type="AlphaFoldDB" id="A0A6J4PP03"/>
<evidence type="ECO:0000256" key="6">
    <source>
        <dbReference type="ARBA" id="ARBA00023125"/>
    </source>
</evidence>
<dbReference type="Pfam" id="PF02463">
    <property type="entry name" value="SMC_N"/>
    <property type="match status" value="1"/>
</dbReference>
<dbReference type="EMBL" id="CADCUY010000352">
    <property type="protein sequence ID" value="CAA9416001.1"/>
    <property type="molecule type" value="Genomic_DNA"/>
</dbReference>
<dbReference type="PANTHER" id="PTHR43977">
    <property type="entry name" value="STRUCTURAL MAINTENANCE OF CHROMOSOMES PROTEIN 3"/>
    <property type="match status" value="1"/>
</dbReference>
<evidence type="ECO:0000313" key="10">
    <source>
        <dbReference type="EMBL" id="CAA9416001.1"/>
    </source>
</evidence>